<proteinExistence type="predicted"/>
<dbReference type="RefSeq" id="XP_025418035.1">
    <property type="nucleotide sequence ID" value="XM_025562250.1"/>
</dbReference>
<dbReference type="GeneID" id="112688851"/>
<protein>
    <submittedName>
        <fullName evidence="2">Uncharacterized protein LOC112688851</fullName>
    </submittedName>
</protein>
<sequence>MDIFAEASCSRDFRNQNFTYNDLFNLLRGNGSLNPQSKHSREFLFKKLCEKYDGKNWMLEYSNKINAGLNSYTMVLSRKWIQCNRNIHIFNKNNSAWLKTIFNLPVNNVCTKYNDKNQTGRPSKEFLECSERTKRQKVLPIILRRN</sequence>
<evidence type="ECO:0000313" key="1">
    <source>
        <dbReference type="Proteomes" id="UP000694846"/>
    </source>
</evidence>
<organism evidence="1 2">
    <name type="scientific">Sipha flava</name>
    <name type="common">yellow sugarcane aphid</name>
    <dbReference type="NCBI Taxonomy" id="143950"/>
    <lineage>
        <taxon>Eukaryota</taxon>
        <taxon>Metazoa</taxon>
        <taxon>Ecdysozoa</taxon>
        <taxon>Arthropoda</taxon>
        <taxon>Hexapoda</taxon>
        <taxon>Insecta</taxon>
        <taxon>Pterygota</taxon>
        <taxon>Neoptera</taxon>
        <taxon>Paraneoptera</taxon>
        <taxon>Hemiptera</taxon>
        <taxon>Sternorrhyncha</taxon>
        <taxon>Aphidomorpha</taxon>
        <taxon>Aphidoidea</taxon>
        <taxon>Aphididae</taxon>
        <taxon>Sipha</taxon>
    </lineage>
</organism>
<reference evidence="2" key="1">
    <citation type="submission" date="2025-08" db="UniProtKB">
        <authorList>
            <consortium name="RefSeq"/>
        </authorList>
    </citation>
    <scope>IDENTIFICATION</scope>
    <source>
        <tissue evidence="2">Whole body</tissue>
    </source>
</reference>
<name>A0A8B8G5Q4_9HEMI</name>
<dbReference type="Proteomes" id="UP000694846">
    <property type="component" value="Unplaced"/>
</dbReference>
<evidence type="ECO:0000313" key="2">
    <source>
        <dbReference type="RefSeq" id="XP_025418035.1"/>
    </source>
</evidence>
<keyword evidence="1" id="KW-1185">Reference proteome</keyword>
<accession>A0A8B8G5Q4</accession>
<gene>
    <name evidence="2" type="primary">LOC112688851</name>
</gene>
<dbReference type="AlphaFoldDB" id="A0A8B8G5Q4"/>
<dbReference type="OrthoDB" id="8022005at2759"/>